<gene>
    <name evidence="1" type="ORF">PF008_g25391</name>
</gene>
<evidence type="ECO:0000313" key="2">
    <source>
        <dbReference type="Proteomes" id="UP000486351"/>
    </source>
</evidence>
<dbReference type="AlphaFoldDB" id="A0A6G0QKQ4"/>
<dbReference type="EMBL" id="QXFY01002881">
    <property type="protein sequence ID" value="KAE9291206.1"/>
    <property type="molecule type" value="Genomic_DNA"/>
</dbReference>
<name>A0A6G0QKQ4_9STRA</name>
<protein>
    <submittedName>
        <fullName evidence="1">Uncharacterized protein</fullName>
    </submittedName>
</protein>
<proteinExistence type="predicted"/>
<organism evidence="1 2">
    <name type="scientific">Phytophthora fragariae</name>
    <dbReference type="NCBI Taxonomy" id="53985"/>
    <lineage>
        <taxon>Eukaryota</taxon>
        <taxon>Sar</taxon>
        <taxon>Stramenopiles</taxon>
        <taxon>Oomycota</taxon>
        <taxon>Peronosporomycetes</taxon>
        <taxon>Peronosporales</taxon>
        <taxon>Peronosporaceae</taxon>
        <taxon>Phytophthora</taxon>
    </lineage>
</organism>
<evidence type="ECO:0000313" key="1">
    <source>
        <dbReference type="EMBL" id="KAE9291206.1"/>
    </source>
</evidence>
<reference evidence="1 2" key="1">
    <citation type="submission" date="2018-09" db="EMBL/GenBank/DDBJ databases">
        <title>Genomic investigation of the strawberry pathogen Phytophthora fragariae indicates pathogenicity is determined by transcriptional variation in three key races.</title>
        <authorList>
            <person name="Adams T.M."/>
            <person name="Armitage A.D."/>
            <person name="Sobczyk M.K."/>
            <person name="Bates H.J."/>
            <person name="Dunwell J.M."/>
            <person name="Nellist C.F."/>
            <person name="Harrison R.J."/>
        </authorList>
    </citation>
    <scope>NUCLEOTIDE SEQUENCE [LARGE SCALE GENOMIC DNA]</scope>
    <source>
        <strain evidence="1 2">NOV-77</strain>
    </source>
</reference>
<sequence>MSSPLALPAVGCPPCTPYISVIACLLAFFPSPTTPPCTCQCTIAGVWCRASTLVSPAVRRTLSCSSDEARLLTVSKTWRLEALMTSLQSNAEISTCRRCSHDFLRTCYGPQRA</sequence>
<dbReference type="Proteomes" id="UP000486351">
    <property type="component" value="Unassembled WGS sequence"/>
</dbReference>
<accession>A0A6G0QKQ4</accession>
<comment type="caution">
    <text evidence="1">The sequence shown here is derived from an EMBL/GenBank/DDBJ whole genome shotgun (WGS) entry which is preliminary data.</text>
</comment>